<keyword evidence="2" id="KW-1185">Reference proteome</keyword>
<name>A0A9P7YYU1_9HELO</name>
<sequence length="244" mass="28028">MVENALVAQERQLGFSHERKLSYTLQQLSTRSMEESEAWIKLRQKHFLLRKKNRKLAYEVDDVKEHNAIISESLKADGAMAQCLIEGHKYRYDHIVADHDDMQKEYSEVARSGTISPCNAPSWGRSLQRSNSAIYSDFAQVFLEWYALLSSQGVDWNKADARLIKTIDLLVKVNAGQALHRGLGTLGGRDRFLEITRHIHTLYRTSADGESKSHSRQVESCWRELISDRGDGHHTPAKNTWFSW</sequence>
<accession>A0A9P7YYU1</accession>
<dbReference type="Proteomes" id="UP000887226">
    <property type="component" value="Unassembled WGS sequence"/>
</dbReference>
<protein>
    <submittedName>
        <fullName evidence="1">Uncharacterized protein</fullName>
    </submittedName>
</protein>
<comment type="caution">
    <text evidence="1">The sequence shown here is derived from an EMBL/GenBank/DDBJ whole genome shotgun (WGS) entry which is preliminary data.</text>
</comment>
<gene>
    <name evidence="1" type="ORF">BJ878DRAFT_569543</name>
</gene>
<dbReference type="EMBL" id="MU254104">
    <property type="protein sequence ID" value="KAG9242171.1"/>
    <property type="molecule type" value="Genomic_DNA"/>
</dbReference>
<dbReference type="AlphaFoldDB" id="A0A9P7YYU1"/>
<evidence type="ECO:0000313" key="2">
    <source>
        <dbReference type="Proteomes" id="UP000887226"/>
    </source>
</evidence>
<reference evidence="1" key="1">
    <citation type="journal article" date="2021" name="IMA Fungus">
        <title>Genomic characterization of three marine fungi, including Emericellopsis atlantica sp. nov. with signatures of a generalist lifestyle and marine biomass degradation.</title>
        <authorList>
            <person name="Hagestad O.C."/>
            <person name="Hou L."/>
            <person name="Andersen J.H."/>
            <person name="Hansen E.H."/>
            <person name="Altermark B."/>
            <person name="Li C."/>
            <person name="Kuhnert E."/>
            <person name="Cox R.J."/>
            <person name="Crous P.W."/>
            <person name="Spatafora J.W."/>
            <person name="Lail K."/>
            <person name="Amirebrahimi M."/>
            <person name="Lipzen A."/>
            <person name="Pangilinan J."/>
            <person name="Andreopoulos W."/>
            <person name="Hayes R.D."/>
            <person name="Ng V."/>
            <person name="Grigoriev I.V."/>
            <person name="Jackson S.A."/>
            <person name="Sutton T.D.S."/>
            <person name="Dobson A.D.W."/>
            <person name="Rama T."/>
        </authorList>
    </citation>
    <scope>NUCLEOTIDE SEQUENCE</scope>
    <source>
        <strain evidence="1">TRa3180A</strain>
    </source>
</reference>
<evidence type="ECO:0000313" key="1">
    <source>
        <dbReference type="EMBL" id="KAG9242171.1"/>
    </source>
</evidence>
<proteinExistence type="predicted"/>
<organism evidence="1 2">
    <name type="scientific">Calycina marina</name>
    <dbReference type="NCBI Taxonomy" id="1763456"/>
    <lineage>
        <taxon>Eukaryota</taxon>
        <taxon>Fungi</taxon>
        <taxon>Dikarya</taxon>
        <taxon>Ascomycota</taxon>
        <taxon>Pezizomycotina</taxon>
        <taxon>Leotiomycetes</taxon>
        <taxon>Helotiales</taxon>
        <taxon>Pezizellaceae</taxon>
        <taxon>Calycina</taxon>
    </lineage>
</organism>